<feature type="domain" description="MHD1" evidence="3">
    <location>
        <begin position="730"/>
        <end position="849"/>
    </location>
</feature>
<evidence type="ECO:0000256" key="1">
    <source>
        <dbReference type="SAM" id="MobiDB-lite"/>
    </source>
</evidence>
<gene>
    <name evidence="5" type="ORF">CspeluHIS016_0603360</name>
</gene>
<dbReference type="Gene3D" id="1.10.357.50">
    <property type="match status" value="1"/>
</dbReference>
<dbReference type="Pfam" id="PF00168">
    <property type="entry name" value="C2"/>
    <property type="match status" value="1"/>
</dbReference>
<evidence type="ECO:0000313" key="5">
    <source>
        <dbReference type="EMBL" id="GMK58894.1"/>
    </source>
</evidence>
<dbReference type="InterPro" id="IPR000008">
    <property type="entry name" value="C2_dom"/>
</dbReference>
<comment type="caution">
    <text evidence="5">The sequence shown here is derived from an EMBL/GenBank/DDBJ whole genome shotgun (WGS) entry which is preliminary data.</text>
</comment>
<feature type="compositionally biased region" description="Low complexity" evidence="1">
    <location>
        <begin position="347"/>
        <end position="369"/>
    </location>
</feature>
<dbReference type="InterPro" id="IPR014770">
    <property type="entry name" value="Munc13_1"/>
</dbReference>
<dbReference type="Proteomes" id="UP001222932">
    <property type="component" value="Unassembled WGS sequence"/>
</dbReference>
<dbReference type="PROSITE" id="PS51259">
    <property type="entry name" value="MHD2"/>
    <property type="match status" value="1"/>
</dbReference>
<dbReference type="InterPro" id="IPR014772">
    <property type="entry name" value="Munc13_dom-2"/>
</dbReference>
<dbReference type="InterPro" id="IPR035892">
    <property type="entry name" value="C2_domain_sf"/>
</dbReference>
<dbReference type="EMBL" id="BTCM01000006">
    <property type="protein sequence ID" value="GMK58894.1"/>
    <property type="molecule type" value="Genomic_DNA"/>
</dbReference>
<feature type="region of interest" description="Disordered" evidence="1">
    <location>
        <begin position="1"/>
        <end position="98"/>
    </location>
</feature>
<feature type="region of interest" description="Disordered" evidence="1">
    <location>
        <begin position="347"/>
        <end position="390"/>
    </location>
</feature>
<dbReference type="SUPFAM" id="SSF49562">
    <property type="entry name" value="C2 domain (Calcium/lipid-binding domain, CaLB)"/>
    <property type="match status" value="1"/>
</dbReference>
<dbReference type="PROSITE" id="PS50004">
    <property type="entry name" value="C2"/>
    <property type="match status" value="1"/>
</dbReference>
<evidence type="ECO:0000259" key="2">
    <source>
        <dbReference type="PROSITE" id="PS50004"/>
    </source>
</evidence>
<reference evidence="5" key="1">
    <citation type="journal article" date="2023" name="BMC Genomics">
        <title>Chromosome-level genome assemblies of Cutaneotrichosporon spp. (Trichosporonales, Basidiomycota) reveal imbalanced evolution between nucleotide sequences and chromosome synteny.</title>
        <authorList>
            <person name="Kobayashi Y."/>
            <person name="Kayamori A."/>
            <person name="Aoki K."/>
            <person name="Shiwa Y."/>
            <person name="Matsutani M."/>
            <person name="Fujita N."/>
            <person name="Sugita T."/>
            <person name="Iwasaki W."/>
            <person name="Tanaka N."/>
            <person name="Takashima M."/>
        </authorList>
    </citation>
    <scope>NUCLEOTIDE SEQUENCE</scope>
    <source>
        <strain evidence="5">HIS016</strain>
    </source>
</reference>
<feature type="domain" description="C2" evidence="2">
    <location>
        <begin position="931"/>
        <end position="1049"/>
    </location>
</feature>
<dbReference type="InterPro" id="IPR052811">
    <property type="entry name" value="Glucose_resp_signaling"/>
</dbReference>
<dbReference type="PROSITE" id="PS51258">
    <property type="entry name" value="MHD1"/>
    <property type="match status" value="1"/>
</dbReference>
<feature type="compositionally biased region" description="Low complexity" evidence="1">
    <location>
        <begin position="1"/>
        <end position="65"/>
    </location>
</feature>
<evidence type="ECO:0000313" key="6">
    <source>
        <dbReference type="Proteomes" id="UP001222932"/>
    </source>
</evidence>
<keyword evidence="6" id="KW-1185">Reference proteome</keyword>
<organism evidence="5 6">
    <name type="scientific">Cutaneotrichosporon spelunceum</name>
    <dbReference type="NCBI Taxonomy" id="1672016"/>
    <lineage>
        <taxon>Eukaryota</taxon>
        <taxon>Fungi</taxon>
        <taxon>Dikarya</taxon>
        <taxon>Basidiomycota</taxon>
        <taxon>Agaricomycotina</taxon>
        <taxon>Tremellomycetes</taxon>
        <taxon>Trichosporonales</taxon>
        <taxon>Trichosporonaceae</taxon>
        <taxon>Cutaneotrichosporon</taxon>
    </lineage>
</organism>
<dbReference type="Gene3D" id="2.60.40.150">
    <property type="entry name" value="C2 domain"/>
    <property type="match status" value="1"/>
</dbReference>
<proteinExistence type="predicted"/>
<feature type="compositionally biased region" description="Polar residues" evidence="1">
    <location>
        <begin position="77"/>
        <end position="90"/>
    </location>
</feature>
<feature type="region of interest" description="Disordered" evidence="1">
    <location>
        <begin position="305"/>
        <end position="328"/>
    </location>
</feature>
<feature type="domain" description="MHD2" evidence="4">
    <location>
        <begin position="1131"/>
        <end position="1246"/>
    </location>
</feature>
<feature type="compositionally biased region" description="Low complexity" evidence="1">
    <location>
        <begin position="307"/>
        <end position="324"/>
    </location>
</feature>
<reference evidence="5" key="2">
    <citation type="submission" date="2023-06" db="EMBL/GenBank/DDBJ databases">
        <authorList>
            <person name="Kobayashi Y."/>
            <person name="Kayamori A."/>
            <person name="Aoki K."/>
            <person name="Shiwa Y."/>
            <person name="Fujita N."/>
            <person name="Sugita T."/>
            <person name="Iwasaki W."/>
            <person name="Tanaka N."/>
            <person name="Takashima M."/>
        </authorList>
    </citation>
    <scope>NUCLEOTIDE SEQUENCE</scope>
    <source>
        <strain evidence="5">HIS016</strain>
    </source>
</reference>
<name>A0AAD3TYK0_9TREE</name>
<accession>A0AAD3TYK0</accession>
<protein>
    <submittedName>
        <fullName evidence="5">Uncharacterized protein</fullName>
    </submittedName>
</protein>
<dbReference type="PANTHER" id="PTHR47263:SF1">
    <property type="entry name" value="C2 DOMAIN PROTEIN (AFU_ORTHOLOGUE AFUA_7G02350)"/>
    <property type="match status" value="1"/>
</dbReference>
<dbReference type="PANTHER" id="PTHR47263">
    <property type="entry name" value="ADENYLATE CYCLASE ACTIVATION PROTEIN GIT1"/>
    <property type="match status" value="1"/>
</dbReference>
<dbReference type="Gene3D" id="1.20.58.1100">
    <property type="match status" value="1"/>
</dbReference>
<dbReference type="SMART" id="SM00239">
    <property type="entry name" value="C2"/>
    <property type="match status" value="1"/>
</dbReference>
<evidence type="ECO:0000259" key="4">
    <source>
        <dbReference type="PROSITE" id="PS51259"/>
    </source>
</evidence>
<evidence type="ECO:0000259" key="3">
    <source>
        <dbReference type="PROSITE" id="PS51258"/>
    </source>
</evidence>
<sequence length="1307" mass="141769">MAARSATLAALAPYPSTSPSESTIPTGKRPNTLSSSLPSPCTSSLTQTTSRASSSSTTLSSTTFPKPTPSSPLAKTCSMSITSTSPTRSLRTAKPPMLPDELDRLGYTYSLRVAALQRRLRAPSAASPESSLGPAAIIGILPPGPTFATNGEMTAESTTFSSFRPPEPVGLPLPMRRKKSVLSLRLGKKDELKLPREFLTEFWLVLSAEPGDIGWTLAVRTFLGMLTKGTKTAAGANMREIPTLHATFTSCLPQAGMGSAPKSAHQTHFLTLLYNSLPASTHFSNVDETDRDLVFRLRAEIQSLLHGPGSPTMSSMSPTSPTSPHFSPQLAAQGAAAKAGFGMFPTSPTSPTSTNNPMTPTSPITSTPTRRANRPTSDAGSVRRKPVPMWTGNGEGLDNLIEAAGLIWDISYDRLEHDAEELDRFVLEKLYLDQLKRDLSFISRQPGGVRRSRHVELSKDLADLMTGFPELAMPTSPAAFGQLQESFFTPPKSAAVFSRLSRRAEASGSRRAIELVDHCRKIWDVEKREAQEQTVQALVRQWDAAVGSADEVAVGQRLVSAVADLTTVIEPDEVIPSPLEELQTCLMKYLSKAVHGIFPQDLASPLPPSLMTIFQATPSRLLQSPRVVEMLNVLADELRGQAVAEYVTASMEIAGDGRGQVIGASTGESGRGAVVEGLERVAAWMEDEIADVEKAWPRSAPLNPAAIIASRQIPLFLVELQIFETAVGVADIFALFNATHRLLQTWERLCPGASDFDADAFFEPHVRAWLRAIEATETHQWVARTIGMDEWLAEGKGRHSQSVIDLFEFIRNATAVVRNLPVGKLKRAAYMVDLARTASAALEQYAGTVSDLFQTEIAPAKGPNDSAQSNDKWLSKGKYMYGKLDARIGAPVDSLRRCNRNGFLVSPASLVKLTNMRTAGSFIDDLSYALEAEQTAQLLRASKTAVLGKLVFSVRVVRGQGLLTRSSKPANAFVSVFDGPVRLFKSRTVLDAEDPAFMQAFEVSAVNAKPLELVVFDRQLVGKHERVGYTTLMLDPANFSSEAEREVVLPLTPRGCLTVRISNFGRARHDVIYHLNSSRRVLERTENDMQLALVDRMAEYLRVLLSTDTIAAMVKPVKTRKLLALSLADIDASLVPVLDYIDENLATINATCTPTMRETLVLALWERLVDILLGLLIPPLSDRPAPSCLSPVEADVVLKWLQALKAFFAAEIPTATLQAGTYRDMLLVGQARGLPTSTLRERAASAVRASAGGSAISRIPASVSGGTRTDLDNARVAELLLRILGMRTLEDDFLSSQLAALNRARAC</sequence>